<dbReference type="SUPFAM" id="SSF103032">
    <property type="entry name" value="Hypothetical protein YwqG"/>
    <property type="match status" value="1"/>
</dbReference>
<dbReference type="Proteomes" id="UP000515856">
    <property type="component" value="Chromosome"/>
</dbReference>
<dbReference type="Gene3D" id="2.30.320.10">
    <property type="entry name" value="YwqG-like"/>
    <property type="match status" value="1"/>
</dbReference>
<name>A0A7G9GTN1_9FIRM</name>
<dbReference type="AlphaFoldDB" id="A0A7G9GTN1"/>
<reference evidence="1 2" key="1">
    <citation type="submission" date="2020-08" db="EMBL/GenBank/DDBJ databases">
        <authorList>
            <person name="Liu C."/>
            <person name="Sun Q."/>
        </authorList>
    </citation>
    <scope>NUCLEOTIDE SEQUENCE [LARGE SCALE GENOMIC DNA]</scope>
    <source>
        <strain evidence="1 2">NSJ-61</strain>
    </source>
</reference>
<sequence length="271" mass="31734">MEKREEAFDAKQIYEHLKQASVRPIIRFEVEKKNEISPFDMKIGGAYYLPEGEKPPVNIETGKELYLLAQLDFSKIPHIQDFPQKGILQIFIAGDNDMAGMNCDDPFDQTTWCIRYYENVEHPDILKDVHHTNCDDSDISLPFSPSNTYVLTPYLDEQVISLSDYRFNDVLKESCKDILPEDVTRYYDLDDDTLDQLYDMLETCNCQMGGYPYFTQYDHRAGMPEYDVLLFQLDSVEDIMWGDCGVAKFFMTWEALRKCDFSEVMYQWDCC</sequence>
<dbReference type="InterPro" id="IPR035948">
    <property type="entry name" value="YwqG-like_sf"/>
</dbReference>
<dbReference type="KEGG" id="ehn:H9Q80_09615"/>
<dbReference type="PANTHER" id="PTHR36436:SF6">
    <property type="entry name" value="SLL5081 PROTEIN"/>
    <property type="match status" value="1"/>
</dbReference>
<accession>A0A7G9GTN1</accession>
<protein>
    <submittedName>
        <fullName evidence="1">DUF1963 domain-containing protein</fullName>
    </submittedName>
</protein>
<dbReference type="Pfam" id="PF09234">
    <property type="entry name" value="DUF1963"/>
    <property type="match status" value="1"/>
</dbReference>
<dbReference type="RefSeq" id="WP_117454848.1">
    <property type="nucleotide sequence ID" value="NZ_CP060636.1"/>
</dbReference>
<evidence type="ECO:0000313" key="1">
    <source>
        <dbReference type="EMBL" id="QNM14163.1"/>
    </source>
</evidence>
<gene>
    <name evidence="1" type="ORF">H9Q80_09615</name>
</gene>
<dbReference type="PANTHER" id="PTHR36436">
    <property type="entry name" value="SLL5081 PROTEIN"/>
    <property type="match status" value="1"/>
</dbReference>
<organism evidence="1 2">
    <name type="scientific">[Eubacterium] hominis</name>
    <dbReference type="NCBI Taxonomy" id="2764325"/>
    <lineage>
        <taxon>Bacteria</taxon>
        <taxon>Bacillati</taxon>
        <taxon>Bacillota</taxon>
        <taxon>Erysipelotrichia</taxon>
        <taxon>Erysipelotrichales</taxon>
        <taxon>Erysipelotrichaceae</taxon>
        <taxon>Amedibacillus</taxon>
    </lineage>
</organism>
<dbReference type="InterPro" id="IPR015315">
    <property type="entry name" value="DUF1963"/>
</dbReference>
<dbReference type="EMBL" id="CP060636">
    <property type="protein sequence ID" value="QNM14163.1"/>
    <property type="molecule type" value="Genomic_DNA"/>
</dbReference>
<evidence type="ECO:0000313" key="2">
    <source>
        <dbReference type="Proteomes" id="UP000515856"/>
    </source>
</evidence>
<proteinExistence type="predicted"/>
<keyword evidence="2" id="KW-1185">Reference proteome</keyword>